<gene>
    <name evidence="3" type="ORF">K7C98_10025</name>
</gene>
<evidence type="ECO:0000313" key="3">
    <source>
        <dbReference type="EMBL" id="MBZ5709598.1"/>
    </source>
</evidence>
<evidence type="ECO:0000256" key="1">
    <source>
        <dbReference type="SAM" id="MobiDB-lite"/>
    </source>
</evidence>
<keyword evidence="2" id="KW-0812">Transmembrane</keyword>
<feature type="compositionally biased region" description="Low complexity" evidence="1">
    <location>
        <begin position="205"/>
        <end position="215"/>
    </location>
</feature>
<comment type="caution">
    <text evidence="3">The sequence shown here is derived from an EMBL/GenBank/DDBJ whole genome shotgun (WGS) entry which is preliminary data.</text>
</comment>
<keyword evidence="2" id="KW-0472">Membrane</keyword>
<protein>
    <submittedName>
        <fullName evidence="3">Uncharacterized protein</fullName>
    </submittedName>
</protein>
<feature type="transmembrane region" description="Helical" evidence="2">
    <location>
        <begin position="271"/>
        <end position="288"/>
    </location>
</feature>
<feature type="region of interest" description="Disordered" evidence="1">
    <location>
        <begin position="183"/>
        <end position="266"/>
    </location>
</feature>
<evidence type="ECO:0000313" key="4">
    <source>
        <dbReference type="Proteomes" id="UP001139031"/>
    </source>
</evidence>
<dbReference type="EMBL" id="JAIRAU010000008">
    <property type="protein sequence ID" value="MBZ5709598.1"/>
    <property type="molecule type" value="Genomic_DNA"/>
</dbReference>
<sequence>MPRVRPELGLMIALCAAPRLARADQFVPPVDKFAVEVTIAVENLGDYPQYLFVLWPDGCSHNEESLASYTILNLEEDDGRSDFLAEGCVTQRLFAFPADTYAVDEDVLPEAARRQLGDERPTDPRVLVETIEGEQRWWRPFDSDGYRIEDVYRVRIDAGGLTLTPTRVRFDFGGGRILDRAYYKGRRPRLPRPQDIPPAPPPEAAKPAVEALPAPGAAVEATAPDPEEKPPANAPSSDESAPSTVRTPAESPPPATAAGEISTEPWPPPQLVYGGLCLLVALGAGLALRRR</sequence>
<feature type="compositionally biased region" description="Polar residues" evidence="1">
    <location>
        <begin position="234"/>
        <end position="246"/>
    </location>
</feature>
<organism evidence="3 4">
    <name type="scientific">Nannocystis pusilla</name>
    <dbReference type="NCBI Taxonomy" id="889268"/>
    <lineage>
        <taxon>Bacteria</taxon>
        <taxon>Pseudomonadati</taxon>
        <taxon>Myxococcota</taxon>
        <taxon>Polyangia</taxon>
        <taxon>Nannocystales</taxon>
        <taxon>Nannocystaceae</taxon>
        <taxon>Nannocystis</taxon>
    </lineage>
</organism>
<keyword evidence="4" id="KW-1185">Reference proteome</keyword>
<keyword evidence="2" id="KW-1133">Transmembrane helix</keyword>
<name>A0ABS7TMZ6_9BACT</name>
<evidence type="ECO:0000256" key="2">
    <source>
        <dbReference type="SAM" id="Phobius"/>
    </source>
</evidence>
<accession>A0ABS7TMZ6</accession>
<reference evidence="3" key="1">
    <citation type="submission" date="2021-08" db="EMBL/GenBank/DDBJ databases">
        <authorList>
            <person name="Stevens D.C."/>
        </authorList>
    </citation>
    <scope>NUCLEOTIDE SEQUENCE</scope>
    <source>
        <strain evidence="3">DSM 53165</strain>
    </source>
</reference>
<feature type="compositionally biased region" description="Pro residues" evidence="1">
    <location>
        <begin position="194"/>
        <end position="204"/>
    </location>
</feature>
<proteinExistence type="predicted"/>
<dbReference type="Proteomes" id="UP001139031">
    <property type="component" value="Unassembled WGS sequence"/>
</dbReference>